<dbReference type="InterPro" id="IPR044725">
    <property type="entry name" value="CBSX3_CBS_dom"/>
</dbReference>
<dbReference type="SUPFAM" id="SSF54631">
    <property type="entry name" value="CBS-domain pair"/>
    <property type="match status" value="1"/>
</dbReference>
<protein>
    <submittedName>
        <fullName evidence="4">CBS domain-containing protein</fullName>
    </submittedName>
</protein>
<dbReference type="PANTHER" id="PTHR43080">
    <property type="entry name" value="CBS DOMAIN-CONTAINING PROTEIN CBSX3, MITOCHONDRIAL"/>
    <property type="match status" value="1"/>
</dbReference>
<dbReference type="PANTHER" id="PTHR43080:SF2">
    <property type="entry name" value="CBS DOMAIN-CONTAINING PROTEIN"/>
    <property type="match status" value="1"/>
</dbReference>
<keyword evidence="1 2" id="KW-0129">CBS domain</keyword>
<name>A0A8J7VTZ0_9GAMM</name>
<reference evidence="5 6" key="1">
    <citation type="journal article" date="2021" name="Microbiol. Resour. Announc.">
        <title>Draft Genome Sequence of Coralloluteibacterium stylophorae LMG 29479T.</title>
        <authorList>
            <person name="Karlyshev A.V."/>
            <person name="Kudryashova E.B."/>
            <person name="Ariskina E.V."/>
            <person name="Conroy A.P."/>
            <person name="Abidueva E.Y."/>
        </authorList>
    </citation>
    <scope>NUCLEOTIDE SEQUENCE [LARGE SCALE GENOMIC DNA]</scope>
    <source>
        <strain evidence="5 6">LMG 29479</strain>
    </source>
</reference>
<reference evidence="4" key="2">
    <citation type="submission" date="2021-04" db="EMBL/GenBank/DDBJ databases">
        <authorList>
            <person name="Karlyshev A.V."/>
        </authorList>
    </citation>
    <scope>NUCLEOTIDE SEQUENCE</scope>
    <source>
        <strain evidence="4">LMG 29479</strain>
    </source>
</reference>
<dbReference type="InterPro" id="IPR000644">
    <property type="entry name" value="CBS_dom"/>
</dbReference>
<feature type="domain" description="CBS" evidence="3">
    <location>
        <begin position="76"/>
        <end position="131"/>
    </location>
</feature>
<evidence type="ECO:0000256" key="2">
    <source>
        <dbReference type="PROSITE-ProRule" id="PRU00703"/>
    </source>
</evidence>
<evidence type="ECO:0000313" key="6">
    <source>
        <dbReference type="Proteomes" id="UP000675747"/>
    </source>
</evidence>
<dbReference type="Pfam" id="PF00571">
    <property type="entry name" value="CBS"/>
    <property type="match status" value="2"/>
</dbReference>
<feature type="domain" description="CBS" evidence="3">
    <location>
        <begin position="9"/>
        <end position="67"/>
    </location>
</feature>
<dbReference type="PROSITE" id="PS51371">
    <property type="entry name" value="CBS"/>
    <property type="match status" value="2"/>
</dbReference>
<dbReference type="CDD" id="cd04623">
    <property type="entry name" value="CBS_pair_bac_euk"/>
    <property type="match status" value="1"/>
</dbReference>
<evidence type="ECO:0000313" key="5">
    <source>
        <dbReference type="EMBL" id="MBS7456075.1"/>
    </source>
</evidence>
<evidence type="ECO:0000259" key="3">
    <source>
        <dbReference type="PROSITE" id="PS51371"/>
    </source>
</evidence>
<dbReference type="AlphaFoldDB" id="A0A8J7VTZ0"/>
<keyword evidence="6" id="KW-1185">Reference proteome</keyword>
<comment type="caution">
    <text evidence="4">The sequence shown here is derived from an EMBL/GenBank/DDBJ whole genome shotgun (WGS) entry which is preliminary data.</text>
</comment>
<evidence type="ECO:0000256" key="1">
    <source>
        <dbReference type="ARBA" id="ARBA00023122"/>
    </source>
</evidence>
<gene>
    <name evidence="5" type="ORF">KB893_002855</name>
    <name evidence="4" type="ORF">KB893_09870</name>
</gene>
<dbReference type="EMBL" id="JAGQFT010000076">
    <property type="protein sequence ID" value="MBR0562819.1"/>
    <property type="molecule type" value="Genomic_DNA"/>
</dbReference>
<dbReference type="RefSeq" id="WP_211926747.1">
    <property type="nucleotide sequence ID" value="NZ_JAGQFT020000002.1"/>
</dbReference>
<dbReference type="InterPro" id="IPR046342">
    <property type="entry name" value="CBS_dom_sf"/>
</dbReference>
<organism evidence="4">
    <name type="scientific">Coralloluteibacterium stylophorae</name>
    <dbReference type="NCBI Taxonomy" id="1776034"/>
    <lineage>
        <taxon>Bacteria</taxon>
        <taxon>Pseudomonadati</taxon>
        <taxon>Pseudomonadota</taxon>
        <taxon>Gammaproteobacteria</taxon>
        <taxon>Lysobacterales</taxon>
        <taxon>Lysobacteraceae</taxon>
        <taxon>Coralloluteibacterium</taxon>
    </lineage>
</organism>
<dbReference type="Gene3D" id="3.10.580.10">
    <property type="entry name" value="CBS-domain"/>
    <property type="match status" value="1"/>
</dbReference>
<evidence type="ECO:0000313" key="4">
    <source>
        <dbReference type="EMBL" id="MBR0562819.1"/>
    </source>
</evidence>
<dbReference type="InterPro" id="IPR051257">
    <property type="entry name" value="Diverse_CBS-Domain"/>
</dbReference>
<dbReference type="Proteomes" id="UP000675747">
    <property type="component" value="Unassembled WGS sequence"/>
</dbReference>
<proteinExistence type="predicted"/>
<dbReference type="SMART" id="SM00116">
    <property type="entry name" value="CBS"/>
    <property type="match status" value="2"/>
</dbReference>
<accession>A0A8J7VTZ0</accession>
<dbReference type="EMBL" id="JAGQFT020000002">
    <property type="protein sequence ID" value="MBS7456075.1"/>
    <property type="molecule type" value="Genomic_DNA"/>
</dbReference>
<sequence length="142" mass="15266">MHTVRQILDDKGGDIVHVAPDAPVLDAIRCMAERSVGAVLVMQGGELVGIASERDYARKVILQGRASHDTPVSDIMSAPVVTALPDDTVASCMRTMTDRRLRHLPVVEGGRVVGVISIGDLVKAVIEDQQLQIDALQRYIGS</sequence>